<evidence type="ECO:0000256" key="2">
    <source>
        <dbReference type="ARBA" id="ARBA00029447"/>
    </source>
</evidence>
<feature type="transmembrane region" description="Helical" evidence="5">
    <location>
        <begin position="67"/>
        <end position="88"/>
    </location>
</feature>
<dbReference type="InterPro" id="IPR004089">
    <property type="entry name" value="MCPsignal_dom"/>
</dbReference>
<keyword evidence="1 3" id="KW-0807">Transducer</keyword>
<feature type="domain" description="HAMP" evidence="7">
    <location>
        <begin position="378"/>
        <end position="430"/>
    </location>
</feature>
<feature type="transmembrane region" description="Helical" evidence="5">
    <location>
        <begin position="357"/>
        <end position="378"/>
    </location>
</feature>
<keyword evidence="5" id="KW-0472">Membrane</keyword>
<keyword evidence="5" id="KW-1133">Transmembrane helix</keyword>
<dbReference type="GO" id="GO:0016020">
    <property type="term" value="C:membrane"/>
    <property type="evidence" value="ECO:0007669"/>
    <property type="project" value="InterPro"/>
</dbReference>
<dbReference type="PROSITE" id="PS50111">
    <property type="entry name" value="CHEMOTAXIS_TRANSDUC_2"/>
    <property type="match status" value="1"/>
</dbReference>
<evidence type="ECO:0000256" key="1">
    <source>
        <dbReference type="ARBA" id="ARBA00023224"/>
    </source>
</evidence>
<evidence type="ECO:0000313" key="9">
    <source>
        <dbReference type="Proteomes" id="UP000199659"/>
    </source>
</evidence>
<evidence type="ECO:0000313" key="8">
    <source>
        <dbReference type="EMBL" id="SFR56454.1"/>
    </source>
</evidence>
<dbReference type="EMBL" id="FOYZ01000001">
    <property type="protein sequence ID" value="SFR56454.1"/>
    <property type="molecule type" value="Genomic_DNA"/>
</dbReference>
<dbReference type="GO" id="GO:0007165">
    <property type="term" value="P:signal transduction"/>
    <property type="evidence" value="ECO:0007669"/>
    <property type="project" value="UniProtKB-KW"/>
</dbReference>
<dbReference type="SMART" id="SM00283">
    <property type="entry name" value="MA"/>
    <property type="match status" value="1"/>
</dbReference>
<feature type="compositionally biased region" description="Basic residues" evidence="4">
    <location>
        <begin position="20"/>
        <end position="34"/>
    </location>
</feature>
<reference evidence="8 9" key="1">
    <citation type="submission" date="2016-10" db="EMBL/GenBank/DDBJ databases">
        <authorList>
            <person name="de Groot N.N."/>
        </authorList>
    </citation>
    <scope>NUCLEOTIDE SEQUENCE [LARGE SCALE GENOMIC DNA]</scope>
    <source>
        <strain evidence="8 9">743A</strain>
    </source>
</reference>
<dbReference type="STRING" id="37658.SAMN05661086_00154"/>
<evidence type="ECO:0000259" key="7">
    <source>
        <dbReference type="PROSITE" id="PS50885"/>
    </source>
</evidence>
<evidence type="ECO:0000256" key="3">
    <source>
        <dbReference type="PROSITE-ProRule" id="PRU00284"/>
    </source>
</evidence>
<proteinExistence type="inferred from homology"/>
<evidence type="ECO:0000259" key="6">
    <source>
        <dbReference type="PROSITE" id="PS50111"/>
    </source>
</evidence>
<dbReference type="SUPFAM" id="SSF58104">
    <property type="entry name" value="Methyl-accepting chemotaxis protein (MCP) signaling domain"/>
    <property type="match status" value="1"/>
</dbReference>
<dbReference type="CDD" id="cd11386">
    <property type="entry name" value="MCP_signal"/>
    <property type="match status" value="1"/>
</dbReference>
<dbReference type="PANTHER" id="PTHR32089:SF112">
    <property type="entry name" value="LYSOZYME-LIKE PROTEIN-RELATED"/>
    <property type="match status" value="1"/>
</dbReference>
<dbReference type="PROSITE" id="PS50885">
    <property type="entry name" value="HAMP"/>
    <property type="match status" value="1"/>
</dbReference>
<keyword evidence="9" id="KW-1185">Reference proteome</keyword>
<dbReference type="Proteomes" id="UP000199659">
    <property type="component" value="Unassembled WGS sequence"/>
</dbReference>
<feature type="compositionally biased region" description="Basic and acidic residues" evidence="4">
    <location>
        <begin position="35"/>
        <end position="53"/>
    </location>
</feature>
<comment type="similarity">
    <text evidence="2">Belongs to the methyl-accepting chemotaxis (MCP) protein family.</text>
</comment>
<sequence length="735" mass="80747">MGKDRKNGRKVLNSTSEKTKVKKSKPWKRPALFQKKKEKEKGEKFSDKKKLKKQVDKGNKKAKSLRFTLIVSFLIPVLFIAALGITSYKQASDAMIENYEESAQETMDAVDICAEIVLEDVEKQTIRLSSDSSFTSYLGKKNVEDTARLQALIELRKEITTTKVTSQSIQSLTTIGEYGNGISTLSSTANETIYAEFIKSEQGKIIHSDEKLLGIWMGYNKFIDQIYNVKDEDYAVSYVRKVSKGKAYILVNISSSYIISLLDGLYTDGGMTGFISPDGREIVSTETTVSEGTSVFLDSSFYQEAVNSEDEKGFSYVTAGGKEYLFVYNKVGETGMMFCNLIPKSVILSEAKQIGRVTIYISVLAVLAALFIGFWIATSIGKTIKTMMQTMKKVSEGDLTVIFETKRKDEFKVLSQSVSEMLSNMQGLIQNVAQVSQSVMESAEGLSSTSERILDSSKNITLAVNEVAIGSSQQVLDADTCYNQMTALSEKINEVYDSTNCIEAIFEDTKTTVSDGLEIVNNLNEKAKATTAITNVITEEVERLEESSANIGMIVNAINEIADQTDLLSLNASIEAARAGEAGRGFAVVADEIRNLATKSMEAANQIHEIITSIQQQTKHTANSAKKAEEIIRSQETALGETTAVFDKIQQQVGQLVGNLSQIKVGMDKIDTAKQDTLDSVQNISTVSEQSAAAAQEVSATSTSQTEEMSHLATEAESLAKEAKRLQESIQKFRI</sequence>
<keyword evidence="5" id="KW-0812">Transmembrane</keyword>
<dbReference type="InterPro" id="IPR003660">
    <property type="entry name" value="HAMP_dom"/>
</dbReference>
<evidence type="ECO:0000256" key="5">
    <source>
        <dbReference type="SAM" id="Phobius"/>
    </source>
</evidence>
<dbReference type="AlphaFoldDB" id="A0A1I6HPZ9"/>
<dbReference type="CDD" id="cd06225">
    <property type="entry name" value="HAMP"/>
    <property type="match status" value="1"/>
</dbReference>
<feature type="region of interest" description="Disordered" evidence="4">
    <location>
        <begin position="1"/>
        <end position="53"/>
    </location>
</feature>
<dbReference type="Pfam" id="PF00015">
    <property type="entry name" value="MCPsignal"/>
    <property type="match status" value="1"/>
</dbReference>
<name>A0A1I6HPZ9_9FIRM</name>
<feature type="domain" description="Methyl-accepting transducer" evidence="6">
    <location>
        <begin position="449"/>
        <end position="706"/>
    </location>
</feature>
<evidence type="ECO:0000256" key="4">
    <source>
        <dbReference type="SAM" id="MobiDB-lite"/>
    </source>
</evidence>
<dbReference type="Gene3D" id="1.10.287.950">
    <property type="entry name" value="Methyl-accepting chemotaxis protein"/>
    <property type="match status" value="1"/>
</dbReference>
<gene>
    <name evidence="8" type="ORF">SAMN05661086_00154</name>
</gene>
<dbReference type="PANTHER" id="PTHR32089">
    <property type="entry name" value="METHYL-ACCEPTING CHEMOTAXIS PROTEIN MCPB"/>
    <property type="match status" value="1"/>
</dbReference>
<protein>
    <submittedName>
        <fullName evidence="8">Methyl-accepting chemotaxis protein</fullName>
    </submittedName>
</protein>
<accession>A0A1I6HPZ9</accession>
<dbReference type="SMART" id="SM00304">
    <property type="entry name" value="HAMP"/>
    <property type="match status" value="1"/>
</dbReference>
<organism evidence="8 9">
    <name type="scientific">Anaeromicropila populeti</name>
    <dbReference type="NCBI Taxonomy" id="37658"/>
    <lineage>
        <taxon>Bacteria</taxon>
        <taxon>Bacillati</taxon>
        <taxon>Bacillota</taxon>
        <taxon>Clostridia</taxon>
        <taxon>Lachnospirales</taxon>
        <taxon>Lachnospiraceae</taxon>
        <taxon>Anaeromicropila</taxon>
    </lineage>
</organism>
<dbReference type="RefSeq" id="WP_177214478.1">
    <property type="nucleotide sequence ID" value="NZ_FOYZ01000001.1"/>
</dbReference>
<dbReference type="Pfam" id="PF00672">
    <property type="entry name" value="HAMP"/>
    <property type="match status" value="1"/>
</dbReference>
<dbReference type="Gene3D" id="6.10.340.10">
    <property type="match status" value="1"/>
</dbReference>